<evidence type="ECO:0000313" key="5">
    <source>
        <dbReference type="Proteomes" id="UP000594260"/>
    </source>
</evidence>
<dbReference type="KEGG" id="vde:111248871"/>
<dbReference type="Proteomes" id="UP000594260">
    <property type="component" value="Unplaced"/>
</dbReference>
<dbReference type="RefSeq" id="XP_022657653.1">
    <property type="nucleotide sequence ID" value="XM_022801918.1"/>
</dbReference>
<dbReference type="EnsemblMetazoa" id="XM_022801918">
    <property type="protein sequence ID" value="XP_022657653"/>
    <property type="gene ID" value="LOC111248871"/>
</dbReference>
<evidence type="ECO:0000256" key="2">
    <source>
        <dbReference type="SAM" id="Phobius"/>
    </source>
</evidence>
<dbReference type="AlphaFoldDB" id="A0A7M7JWE7"/>
<evidence type="ECO:0000313" key="4">
    <source>
        <dbReference type="EnsemblMetazoa" id="XP_022657653"/>
    </source>
</evidence>
<evidence type="ECO:0000259" key="3">
    <source>
        <dbReference type="PROSITE" id="PS50892"/>
    </source>
</evidence>
<feature type="transmembrane region" description="Helical" evidence="2">
    <location>
        <begin position="78"/>
        <end position="98"/>
    </location>
</feature>
<keyword evidence="1" id="KW-0175">Coiled coil</keyword>
<dbReference type="Gene3D" id="1.20.5.110">
    <property type="match status" value="1"/>
</dbReference>
<dbReference type="PROSITE" id="PS50892">
    <property type="entry name" value="V_SNARE"/>
    <property type="match status" value="1"/>
</dbReference>
<dbReference type="InterPro" id="IPR042855">
    <property type="entry name" value="V_SNARE_CC"/>
</dbReference>
<dbReference type="GO" id="GO:0016192">
    <property type="term" value="P:vesicle-mediated transport"/>
    <property type="evidence" value="ECO:0007669"/>
    <property type="project" value="InterPro"/>
</dbReference>
<proteinExistence type="predicted"/>
<evidence type="ECO:0000256" key="1">
    <source>
        <dbReference type="PROSITE-ProRule" id="PRU00290"/>
    </source>
</evidence>
<dbReference type="GeneID" id="111248871"/>
<dbReference type="InParanoid" id="A0A7M7JWE7"/>
<dbReference type="InterPro" id="IPR001388">
    <property type="entry name" value="Synaptobrevin-like"/>
</dbReference>
<dbReference type="CDD" id="cd15870">
    <property type="entry name" value="R-SNARE_VAMP2"/>
    <property type="match status" value="1"/>
</dbReference>
<dbReference type="PANTHER" id="PTHR45701">
    <property type="entry name" value="SYNAPTOBREVIN FAMILY MEMBER"/>
    <property type="match status" value="1"/>
</dbReference>
<keyword evidence="2" id="KW-1133">Transmembrane helix</keyword>
<dbReference type="SUPFAM" id="SSF58038">
    <property type="entry name" value="SNARE fusion complex"/>
    <property type="match status" value="1"/>
</dbReference>
<dbReference type="OrthoDB" id="10042941at2759"/>
<keyword evidence="2" id="KW-0472">Membrane</keyword>
<protein>
    <recommendedName>
        <fullName evidence="3">V-SNARE coiled-coil homology domain-containing protein</fullName>
    </recommendedName>
</protein>
<dbReference type="PIRSF" id="PIRSF005409">
    <property type="entry name" value="Synaptobrevin_euk"/>
    <property type="match status" value="1"/>
</dbReference>
<dbReference type="InterPro" id="IPR016444">
    <property type="entry name" value="Synaptobrevin/VAMP"/>
</dbReference>
<organism evidence="4 5">
    <name type="scientific">Varroa destructor</name>
    <name type="common">Honeybee mite</name>
    <dbReference type="NCBI Taxonomy" id="109461"/>
    <lineage>
        <taxon>Eukaryota</taxon>
        <taxon>Metazoa</taxon>
        <taxon>Ecdysozoa</taxon>
        <taxon>Arthropoda</taxon>
        <taxon>Chelicerata</taxon>
        <taxon>Arachnida</taxon>
        <taxon>Acari</taxon>
        <taxon>Parasitiformes</taxon>
        <taxon>Mesostigmata</taxon>
        <taxon>Gamasina</taxon>
        <taxon>Dermanyssoidea</taxon>
        <taxon>Varroidae</taxon>
        <taxon>Varroa</taxon>
    </lineage>
</organism>
<dbReference type="Pfam" id="PF00957">
    <property type="entry name" value="Synaptobrevin"/>
    <property type="match status" value="1"/>
</dbReference>
<sequence>MASKGGEVDPNANKLRQTQAQVNEVVGIMRTNVEKVLERDQKLSDLGDRAFALQNDASQFEQSSRKLKRCYWWQNTKMNIIIGTVVGIILIIVLIKIFH</sequence>
<dbReference type="OMA" id="QNTKMNI"/>
<keyword evidence="5" id="KW-1185">Reference proteome</keyword>
<feature type="domain" description="V-SNARE coiled-coil homology" evidence="3">
    <location>
        <begin position="14"/>
        <end position="74"/>
    </location>
</feature>
<name>A0A7M7JWE7_VARDE</name>
<dbReference type="PRINTS" id="PR00219">
    <property type="entry name" value="SYNAPTOBREVN"/>
</dbReference>
<keyword evidence="2" id="KW-0812">Transmembrane</keyword>
<accession>A0A7M7JWE7</accession>
<dbReference type="GO" id="GO:0016020">
    <property type="term" value="C:membrane"/>
    <property type="evidence" value="ECO:0007669"/>
    <property type="project" value="InterPro"/>
</dbReference>
<reference evidence="4" key="1">
    <citation type="submission" date="2021-01" db="UniProtKB">
        <authorList>
            <consortium name="EnsemblMetazoa"/>
        </authorList>
    </citation>
    <scope>IDENTIFICATION</scope>
</reference>